<name>A0ABT0K5P8_9ACTN</name>
<feature type="region of interest" description="Disordered" evidence="1">
    <location>
        <begin position="1"/>
        <end position="30"/>
    </location>
</feature>
<sequence>MGVDASAAHTPSPNTPGPNTPDPHAQDQPSVVGSTVAQVRIVPVDAATYAEVSELLARHAHLFDNAAAATTPAAYTDDATLAGVPLDRILDGFPADRVMFPHHTTDIVVHRIDDDTLRVWAKYLIIRGDGTAGSGDYQDTVVRVPRGWRIAERAVSRGDRPADDPDGPSTRTLSTATWLAPGN</sequence>
<evidence type="ECO:0000259" key="2">
    <source>
        <dbReference type="Pfam" id="PF13577"/>
    </source>
</evidence>
<evidence type="ECO:0000313" key="3">
    <source>
        <dbReference type="EMBL" id="MCK9879021.1"/>
    </source>
</evidence>
<keyword evidence="4" id="KW-1185">Reference proteome</keyword>
<feature type="region of interest" description="Disordered" evidence="1">
    <location>
        <begin position="154"/>
        <end position="183"/>
    </location>
</feature>
<dbReference type="InterPro" id="IPR032710">
    <property type="entry name" value="NTF2-like_dom_sf"/>
</dbReference>
<feature type="domain" description="SnoaL-like" evidence="2">
    <location>
        <begin position="46"/>
        <end position="153"/>
    </location>
</feature>
<dbReference type="Proteomes" id="UP001201873">
    <property type="component" value="Unassembled WGS sequence"/>
</dbReference>
<proteinExistence type="predicted"/>
<accession>A0ABT0K5P8</accession>
<dbReference type="RefSeq" id="WP_248827071.1">
    <property type="nucleotide sequence ID" value="NZ_JALKFT010000060.1"/>
</dbReference>
<dbReference type="Pfam" id="PF13577">
    <property type="entry name" value="SnoaL_4"/>
    <property type="match status" value="1"/>
</dbReference>
<dbReference type="EMBL" id="JALKFT010000060">
    <property type="protein sequence ID" value="MCK9879021.1"/>
    <property type="molecule type" value="Genomic_DNA"/>
</dbReference>
<gene>
    <name evidence="3" type="ORF">MXD59_25235</name>
</gene>
<evidence type="ECO:0000313" key="4">
    <source>
        <dbReference type="Proteomes" id="UP001201873"/>
    </source>
</evidence>
<feature type="compositionally biased region" description="Basic and acidic residues" evidence="1">
    <location>
        <begin position="154"/>
        <end position="163"/>
    </location>
</feature>
<dbReference type="SUPFAM" id="SSF54427">
    <property type="entry name" value="NTF2-like"/>
    <property type="match status" value="1"/>
</dbReference>
<comment type="caution">
    <text evidence="3">The sequence shown here is derived from an EMBL/GenBank/DDBJ whole genome shotgun (WGS) entry which is preliminary data.</text>
</comment>
<protein>
    <submittedName>
        <fullName evidence="3">Nuclear transport factor 2 family protein</fullName>
    </submittedName>
</protein>
<dbReference type="Gene3D" id="3.10.450.50">
    <property type="match status" value="1"/>
</dbReference>
<evidence type="ECO:0000256" key="1">
    <source>
        <dbReference type="SAM" id="MobiDB-lite"/>
    </source>
</evidence>
<dbReference type="InterPro" id="IPR037401">
    <property type="entry name" value="SnoaL-like"/>
</dbReference>
<reference evidence="3 4" key="1">
    <citation type="submission" date="2022-04" db="EMBL/GenBank/DDBJ databases">
        <title>Genome diversity in the genus Frankia.</title>
        <authorList>
            <person name="Carlos-Shanley C."/>
            <person name="Hahn D."/>
        </authorList>
    </citation>
    <scope>NUCLEOTIDE SEQUENCE [LARGE SCALE GENOMIC DNA]</scope>
    <source>
        <strain evidence="3 4">Ag45/Mut15</strain>
    </source>
</reference>
<organism evidence="3 4">
    <name type="scientific">Frankia umida</name>
    <dbReference type="NCBI Taxonomy" id="573489"/>
    <lineage>
        <taxon>Bacteria</taxon>
        <taxon>Bacillati</taxon>
        <taxon>Actinomycetota</taxon>
        <taxon>Actinomycetes</taxon>
        <taxon>Frankiales</taxon>
        <taxon>Frankiaceae</taxon>
        <taxon>Frankia</taxon>
    </lineage>
</organism>